<dbReference type="RefSeq" id="WP_125468021.1">
    <property type="nucleotide sequence ID" value="NZ_RWBG01000004.1"/>
</dbReference>
<gene>
    <name evidence="1" type="ORF">EJA19_08885</name>
</gene>
<organism evidence="1 2">
    <name type="scientific">Mangrovimonas spongiae</name>
    <dbReference type="NCBI Taxonomy" id="2494697"/>
    <lineage>
        <taxon>Bacteria</taxon>
        <taxon>Pseudomonadati</taxon>
        <taxon>Bacteroidota</taxon>
        <taxon>Flavobacteriia</taxon>
        <taxon>Flavobacteriales</taxon>
        <taxon>Flavobacteriaceae</taxon>
        <taxon>Mangrovimonas</taxon>
    </lineage>
</organism>
<reference evidence="1 2" key="1">
    <citation type="submission" date="2018-12" db="EMBL/GenBank/DDBJ databases">
        <title>Mangrovimonas spongiae sp. nov., a novel member of the genus Mangrovimonas isolated from marine sponge.</title>
        <authorList>
            <person name="Zhuang L."/>
            <person name="Luo L."/>
        </authorList>
    </citation>
    <scope>NUCLEOTIDE SEQUENCE [LARGE SCALE GENOMIC DNA]</scope>
    <source>
        <strain evidence="1 2">HN-E26</strain>
    </source>
</reference>
<dbReference type="OrthoDB" id="1422591at2"/>
<name>A0A428JY24_9FLAO</name>
<evidence type="ECO:0000313" key="1">
    <source>
        <dbReference type="EMBL" id="RSK39046.1"/>
    </source>
</evidence>
<protein>
    <submittedName>
        <fullName evidence="1">Uncharacterized protein</fullName>
    </submittedName>
</protein>
<evidence type="ECO:0000313" key="2">
    <source>
        <dbReference type="Proteomes" id="UP000270620"/>
    </source>
</evidence>
<accession>A0A428JY24</accession>
<proteinExistence type="predicted"/>
<sequence>MNIIKKLFIKLGFGKNSKMIQTEFLELKSNLTSLEESIKTISEKKNSENIKTELSYIKTNFTSLECSIKNIENNNKINQNERKIIENELVKISQLLKPKKTITNEFKIIDTISNKSLFSFNKLNPTDNLSIKNSKIIDDKPNRILQAIGSIPEFLSGGLLANSYVFKFPSGIAGSVMQIGGGQGTAIMNGGQIVKHGAYFSNLLLAAPLLAYSAGNMIIKQHYLAKINANLEKIDRKLDTLIDFEFIKKNAEIEAMIIFFKRAFSEYDLMKDNENYRNAMLSNIISQNIKIYELIHFYKNALKKIEKDSTTEYQKNIKYYFSLQELFVFGKILEFNYANEYNPIIINNVISDFKEMKKDYSKIFASLLDNQDELFKINVDNFKWYDWFIGKEKKKDEIVDEIIIKYNYVYEIQKENNSNFDISIDLLKNLLSDIEKPKEFLIEKGKLYEINE</sequence>
<comment type="caution">
    <text evidence="1">The sequence shown here is derived from an EMBL/GenBank/DDBJ whole genome shotgun (WGS) entry which is preliminary data.</text>
</comment>
<dbReference type="AlphaFoldDB" id="A0A428JY24"/>
<dbReference type="EMBL" id="RWBG01000004">
    <property type="protein sequence ID" value="RSK39046.1"/>
    <property type="molecule type" value="Genomic_DNA"/>
</dbReference>
<dbReference type="Proteomes" id="UP000270620">
    <property type="component" value="Unassembled WGS sequence"/>
</dbReference>
<keyword evidence="2" id="KW-1185">Reference proteome</keyword>